<keyword evidence="3" id="KW-1185">Reference proteome</keyword>
<evidence type="ECO:0000256" key="1">
    <source>
        <dbReference type="SAM" id="MobiDB-lite"/>
    </source>
</evidence>
<dbReference type="EMBL" id="MZ571832">
    <property type="protein sequence ID" value="UEP19650.1"/>
    <property type="molecule type" value="Genomic_DNA"/>
</dbReference>
<dbReference type="Proteomes" id="UP000828372">
    <property type="component" value="Segment"/>
</dbReference>
<proteinExistence type="predicted"/>
<evidence type="ECO:0000313" key="3">
    <source>
        <dbReference type="Proteomes" id="UP000828372"/>
    </source>
</evidence>
<name>A0AAE8YE91_9CAUD</name>
<feature type="compositionally biased region" description="Polar residues" evidence="1">
    <location>
        <begin position="1"/>
        <end position="15"/>
    </location>
</feature>
<accession>A0AAE8YE91</accession>
<organism evidence="2 3">
    <name type="scientific">Klebsiella phage vB_KpnP-VAC71</name>
    <dbReference type="NCBI Taxonomy" id="2866700"/>
    <lineage>
        <taxon>Viruses</taxon>
        <taxon>Duplodnaviria</taxon>
        <taxon>Heunggongvirae</taxon>
        <taxon>Uroviricota</taxon>
        <taxon>Caudoviricetes</taxon>
        <taxon>Autographivirales</taxon>
        <taxon>Autotranscriptaviridae</taxon>
        <taxon>Studiervirinae</taxon>
        <taxon>Przondovirus</taxon>
        <taxon>Przondovirus VAC71</taxon>
    </lineage>
</organism>
<feature type="region of interest" description="Disordered" evidence="1">
    <location>
        <begin position="1"/>
        <end position="20"/>
    </location>
</feature>
<protein>
    <submittedName>
        <fullName evidence="2">Uncharacterized protein</fullName>
    </submittedName>
</protein>
<sequence>MRDTTLPTTGNTSSYRVDAEGSQVVINRTYENG</sequence>
<reference evidence="2 3" key="1">
    <citation type="submission" date="2021-07" db="EMBL/GenBank/DDBJ databases">
        <authorList>
            <person name="Bleriot I."/>
            <person name="Blasco L."/>
            <person name="Pacios O."/>
            <person name="Fernandez-Garcia L."/>
            <person name="Ambroa A."/>
            <person name="Ortiz-Cartagena C."/>
            <person name="Fernandez-Cuenca F."/>
            <person name="Oteo J."/>
            <person name="Pascual A."/>
            <person name="Martinez-Martinez L."/>
            <person name="Domingo-Calap P."/>
            <person name="Wood T.K."/>
            <person name="Thomas M."/>
        </authorList>
    </citation>
    <scope>NUCLEOTIDE SEQUENCE [LARGE SCALE GENOMIC DNA]</scope>
</reference>
<evidence type="ECO:0000313" key="2">
    <source>
        <dbReference type="EMBL" id="UEP19650.1"/>
    </source>
</evidence>